<feature type="domain" description="Mycothiol-dependent maleylpyruvate isomerase metal-binding" evidence="1">
    <location>
        <begin position="11"/>
        <end position="116"/>
    </location>
</feature>
<accession>A0AAI8XRT0</accession>
<proteinExistence type="predicted"/>
<dbReference type="Gene3D" id="1.20.120.450">
    <property type="entry name" value="dinb family like domain"/>
    <property type="match status" value="1"/>
</dbReference>
<protein>
    <recommendedName>
        <fullName evidence="1">Mycothiol-dependent maleylpyruvate isomerase metal-binding domain-containing protein</fullName>
    </recommendedName>
</protein>
<evidence type="ECO:0000259" key="1">
    <source>
        <dbReference type="Pfam" id="PF11716"/>
    </source>
</evidence>
<gene>
    <name evidence="2" type="ORF">hbim_06364</name>
</gene>
<reference evidence="2" key="1">
    <citation type="submission" date="2023-03" db="EMBL/GenBank/DDBJ databases">
        <title>Draft genome sequence of a Mycolicibacterium mageritense strain H4_3_1 isolated from a hybrid biological-inorganic system reactor.</title>
        <authorList>
            <person name="Feng X."/>
            <person name="Kazama D."/>
            <person name="Sato K."/>
            <person name="Kobayashi H."/>
        </authorList>
    </citation>
    <scope>NUCLEOTIDE SEQUENCE</scope>
    <source>
        <strain evidence="2">H4_3_1</strain>
    </source>
</reference>
<dbReference type="InterPro" id="IPR024344">
    <property type="entry name" value="MDMPI_metal-binding"/>
</dbReference>
<dbReference type="Proteomes" id="UP001241092">
    <property type="component" value="Chromosome"/>
</dbReference>
<organism evidence="2 3">
    <name type="scientific">Mycolicibacterium mageritense</name>
    <name type="common">Mycobacterium mageritense</name>
    <dbReference type="NCBI Taxonomy" id="53462"/>
    <lineage>
        <taxon>Bacteria</taxon>
        <taxon>Bacillati</taxon>
        <taxon>Actinomycetota</taxon>
        <taxon>Actinomycetes</taxon>
        <taxon>Mycobacteriales</taxon>
        <taxon>Mycobacteriaceae</taxon>
        <taxon>Mycolicibacterium</taxon>
    </lineage>
</organism>
<dbReference type="GO" id="GO:0046872">
    <property type="term" value="F:metal ion binding"/>
    <property type="evidence" value="ECO:0007669"/>
    <property type="project" value="InterPro"/>
</dbReference>
<dbReference type="EMBL" id="AP027452">
    <property type="protein sequence ID" value="BDY32397.1"/>
    <property type="molecule type" value="Genomic_DNA"/>
</dbReference>
<name>A0AAI8XRT0_MYCME</name>
<dbReference type="InterPro" id="IPR017517">
    <property type="entry name" value="Maleyloyr_isom"/>
</dbReference>
<dbReference type="RefSeq" id="WP_276822749.1">
    <property type="nucleotide sequence ID" value="NZ_AP027452.1"/>
</dbReference>
<dbReference type="SUPFAM" id="SSF109854">
    <property type="entry name" value="DinB/YfiT-like putative metalloenzymes"/>
    <property type="match status" value="1"/>
</dbReference>
<evidence type="ECO:0000313" key="3">
    <source>
        <dbReference type="Proteomes" id="UP001241092"/>
    </source>
</evidence>
<dbReference type="NCBIfam" id="TIGR03083">
    <property type="entry name" value="maleylpyruvate isomerase family mycothiol-dependent enzyme"/>
    <property type="match status" value="1"/>
</dbReference>
<dbReference type="InterPro" id="IPR034660">
    <property type="entry name" value="DinB/YfiT-like"/>
</dbReference>
<dbReference type="AlphaFoldDB" id="A0AAI8XRT0"/>
<sequence>MNTDDIWRAVDTERRNLHRLLEPLTAPQWRHASLCEQWRVRDVVAHVVLSTEATVGRIMVNLLRARGSIDRMVCETAIRHAANADDRKLLNELRATIGSRVTAIGTTPTDRLMDLLVHGQDIAVPLGLRHEMPMAAALLALERVWNPRFPFHAAKRLAPYRLRAVDAEWAAGTGPVVEGPVSALLMLATGRKSAALPHLTGDGVEFLRRADV</sequence>
<dbReference type="Pfam" id="PF11716">
    <property type="entry name" value="MDMPI_N"/>
    <property type="match status" value="1"/>
</dbReference>
<evidence type="ECO:0000313" key="2">
    <source>
        <dbReference type="EMBL" id="BDY32397.1"/>
    </source>
</evidence>